<sequence length="110" mass="11240">MSATFKHGRPLMIDHTPGSDVTAGDVVELAACVRIAHSDIPSGQLGALASGGGVYEVDKVSAQAWADGESIYWDDSAELFTTVSTDNTLAGKAAAAAANPSDTGLLQHIV</sequence>
<dbReference type="Proteomes" id="UP000317238">
    <property type="component" value="Unassembled WGS sequence"/>
</dbReference>
<evidence type="ECO:0000313" key="2">
    <source>
        <dbReference type="Proteomes" id="UP000317238"/>
    </source>
</evidence>
<keyword evidence="2" id="KW-1185">Reference proteome</keyword>
<protein>
    <recommendedName>
        <fullName evidence="3">DUF2190 family protein</fullName>
    </recommendedName>
</protein>
<dbReference type="RefSeq" id="WP_197204087.1">
    <property type="nucleotide sequence ID" value="NZ_SJPL01000002.1"/>
</dbReference>
<evidence type="ECO:0008006" key="3">
    <source>
        <dbReference type="Google" id="ProtNLM"/>
    </source>
</evidence>
<reference evidence="1 2" key="1">
    <citation type="submission" date="2019-02" db="EMBL/GenBank/DDBJ databases">
        <title>Deep-cultivation of Planctomycetes and their phenomic and genomic characterization uncovers novel biology.</title>
        <authorList>
            <person name="Wiegand S."/>
            <person name="Jogler M."/>
            <person name="Boedeker C."/>
            <person name="Pinto D."/>
            <person name="Vollmers J."/>
            <person name="Rivas-Marin E."/>
            <person name="Kohn T."/>
            <person name="Peeters S.H."/>
            <person name="Heuer A."/>
            <person name="Rast P."/>
            <person name="Oberbeckmann S."/>
            <person name="Bunk B."/>
            <person name="Jeske O."/>
            <person name="Meyerdierks A."/>
            <person name="Storesund J.E."/>
            <person name="Kallscheuer N."/>
            <person name="Luecker S."/>
            <person name="Lage O.M."/>
            <person name="Pohl T."/>
            <person name="Merkel B.J."/>
            <person name="Hornburger P."/>
            <person name="Mueller R.-W."/>
            <person name="Bruemmer F."/>
            <person name="Labrenz M."/>
            <person name="Spormann A.M."/>
            <person name="Op Den Camp H."/>
            <person name="Overmann J."/>
            <person name="Amann R."/>
            <person name="Jetten M.S.M."/>
            <person name="Mascher T."/>
            <person name="Medema M.H."/>
            <person name="Devos D.P."/>
            <person name="Kaster A.-K."/>
            <person name="Ovreas L."/>
            <person name="Rohde M."/>
            <person name="Galperin M.Y."/>
            <person name="Jogler C."/>
        </authorList>
    </citation>
    <scope>NUCLEOTIDE SEQUENCE [LARGE SCALE GENOMIC DNA]</scope>
    <source>
        <strain evidence="1 2">Pan14r</strain>
    </source>
</reference>
<dbReference type="InterPro" id="IPR011231">
    <property type="entry name" value="Phage_VT1-Sakai_H0018"/>
</dbReference>
<organism evidence="1 2">
    <name type="scientific">Crateriforma conspicua</name>
    <dbReference type="NCBI Taxonomy" id="2527996"/>
    <lineage>
        <taxon>Bacteria</taxon>
        <taxon>Pseudomonadati</taxon>
        <taxon>Planctomycetota</taxon>
        <taxon>Planctomycetia</taxon>
        <taxon>Planctomycetales</taxon>
        <taxon>Planctomycetaceae</taxon>
        <taxon>Crateriforma</taxon>
    </lineage>
</organism>
<gene>
    <name evidence="1" type="ORF">Pan14r_51640</name>
</gene>
<proteinExistence type="predicted"/>
<name>A0A5C5XQY7_9PLAN</name>
<evidence type="ECO:0000313" key="1">
    <source>
        <dbReference type="EMBL" id="TWT65617.1"/>
    </source>
</evidence>
<dbReference type="Pfam" id="PF09956">
    <property type="entry name" value="Phage_cement_2"/>
    <property type="match status" value="1"/>
</dbReference>
<dbReference type="EMBL" id="SJPL01000002">
    <property type="protein sequence ID" value="TWT65617.1"/>
    <property type="molecule type" value="Genomic_DNA"/>
</dbReference>
<accession>A0A5C5XQY7</accession>
<comment type="caution">
    <text evidence="1">The sequence shown here is derived from an EMBL/GenBank/DDBJ whole genome shotgun (WGS) entry which is preliminary data.</text>
</comment>
<dbReference type="AlphaFoldDB" id="A0A5C5XQY7"/>